<evidence type="ECO:0000313" key="7">
    <source>
        <dbReference type="Proteomes" id="UP000419743"/>
    </source>
</evidence>
<organism evidence="6 7">
    <name type="scientific">Occultella aeris</name>
    <dbReference type="NCBI Taxonomy" id="2761496"/>
    <lineage>
        <taxon>Bacteria</taxon>
        <taxon>Bacillati</taxon>
        <taxon>Actinomycetota</taxon>
        <taxon>Actinomycetes</taxon>
        <taxon>Micrococcales</taxon>
        <taxon>Ruaniaceae</taxon>
        <taxon>Occultella</taxon>
    </lineage>
</organism>
<dbReference type="InterPro" id="IPR005471">
    <property type="entry name" value="Tscrpt_reg_IclR_N"/>
</dbReference>
<evidence type="ECO:0000256" key="3">
    <source>
        <dbReference type="ARBA" id="ARBA00023163"/>
    </source>
</evidence>
<dbReference type="InterPro" id="IPR029016">
    <property type="entry name" value="GAF-like_dom_sf"/>
</dbReference>
<gene>
    <name evidence="6" type="primary">kdgR_2</name>
    <name evidence="6" type="ORF">HALOF300_00842</name>
</gene>
<keyword evidence="2" id="KW-0238">DNA-binding</keyword>
<dbReference type="GO" id="GO:0045892">
    <property type="term" value="P:negative regulation of DNA-templated transcription"/>
    <property type="evidence" value="ECO:0007669"/>
    <property type="project" value="TreeGrafter"/>
</dbReference>
<proteinExistence type="predicted"/>
<dbReference type="Gene3D" id="1.10.10.10">
    <property type="entry name" value="Winged helix-like DNA-binding domain superfamily/Winged helix DNA-binding domain"/>
    <property type="match status" value="1"/>
</dbReference>
<dbReference type="EMBL" id="CACRYJ010000014">
    <property type="protein sequence ID" value="VZO35644.1"/>
    <property type="molecule type" value="Genomic_DNA"/>
</dbReference>
<keyword evidence="3" id="KW-0804">Transcription</keyword>
<comment type="caution">
    <text evidence="6">The sequence shown here is derived from an EMBL/GenBank/DDBJ whole genome shotgun (WGS) entry which is preliminary data.</text>
</comment>
<dbReference type="SUPFAM" id="SSF46785">
    <property type="entry name" value="Winged helix' DNA-binding domain"/>
    <property type="match status" value="1"/>
</dbReference>
<dbReference type="RefSeq" id="WP_156739564.1">
    <property type="nucleotide sequence ID" value="NZ_CACRYJ010000014.1"/>
</dbReference>
<dbReference type="InterPro" id="IPR014757">
    <property type="entry name" value="Tscrpt_reg_IclR_C"/>
</dbReference>
<dbReference type="PROSITE" id="PS51077">
    <property type="entry name" value="HTH_ICLR"/>
    <property type="match status" value="1"/>
</dbReference>
<dbReference type="Proteomes" id="UP000419743">
    <property type="component" value="Unassembled WGS sequence"/>
</dbReference>
<protein>
    <submittedName>
        <fullName evidence="6">Transcriptional regulator KdgR</fullName>
    </submittedName>
</protein>
<dbReference type="PANTHER" id="PTHR30136">
    <property type="entry name" value="HELIX-TURN-HELIX TRANSCRIPTIONAL REGULATOR, ICLR FAMILY"/>
    <property type="match status" value="1"/>
</dbReference>
<dbReference type="PANTHER" id="PTHR30136:SF24">
    <property type="entry name" value="HTH-TYPE TRANSCRIPTIONAL REPRESSOR ALLR"/>
    <property type="match status" value="1"/>
</dbReference>
<evidence type="ECO:0000256" key="2">
    <source>
        <dbReference type="ARBA" id="ARBA00023125"/>
    </source>
</evidence>
<dbReference type="InterPro" id="IPR036388">
    <property type="entry name" value="WH-like_DNA-bd_sf"/>
</dbReference>
<keyword evidence="7" id="KW-1185">Reference proteome</keyword>
<dbReference type="GO" id="GO:0003700">
    <property type="term" value="F:DNA-binding transcription factor activity"/>
    <property type="evidence" value="ECO:0007669"/>
    <property type="project" value="TreeGrafter"/>
</dbReference>
<dbReference type="Pfam" id="PF01614">
    <property type="entry name" value="IclR_C"/>
    <property type="match status" value="1"/>
</dbReference>
<dbReference type="Pfam" id="PF09339">
    <property type="entry name" value="HTH_IclR"/>
    <property type="match status" value="1"/>
</dbReference>
<dbReference type="PROSITE" id="PS51078">
    <property type="entry name" value="ICLR_ED"/>
    <property type="match status" value="1"/>
</dbReference>
<reference evidence="6 7" key="1">
    <citation type="submission" date="2019-11" db="EMBL/GenBank/DDBJ databases">
        <authorList>
            <person name="Criscuolo A."/>
        </authorList>
    </citation>
    <scope>NUCLEOTIDE SEQUENCE [LARGE SCALE GENOMIC DNA]</scope>
    <source>
        <strain evidence="6">CIP111667</strain>
    </source>
</reference>
<name>A0A7M4DFF1_9MICO</name>
<evidence type="ECO:0000256" key="1">
    <source>
        <dbReference type="ARBA" id="ARBA00023015"/>
    </source>
</evidence>
<dbReference type="SUPFAM" id="SSF55781">
    <property type="entry name" value="GAF domain-like"/>
    <property type="match status" value="1"/>
</dbReference>
<sequence length="272" mass="28371">MTLTAVGHDPASASALVKGLRVLEAVGTNHRVTDIAASTGLSYGTVHRILSELVAGGWVVRDAQRHYHPGPRQDGMVNLRGRTGLTGLTGPAGLTEATAPAFDLAPVLMRLRDTTGLTVHLATLTDADLVYAAKVEGPGSYLLGSHVGRELPLHATAIGKAYLATLDPERAMRLLAGRTVRRLTAHTLISRARLLVDLSQIRDRGWAFDNGENEDGVRCVGVALTDPDGVVRGGLSVSGPDAALSRERIPAHARAVTAAGAEIEAGLAGSPT</sequence>
<feature type="domain" description="HTH iclR-type" evidence="4">
    <location>
        <begin position="13"/>
        <end position="71"/>
    </location>
</feature>
<evidence type="ECO:0000259" key="4">
    <source>
        <dbReference type="PROSITE" id="PS51077"/>
    </source>
</evidence>
<dbReference type="Gene3D" id="3.30.450.40">
    <property type="match status" value="1"/>
</dbReference>
<feature type="domain" description="IclR-ED" evidence="5">
    <location>
        <begin position="86"/>
        <end position="269"/>
    </location>
</feature>
<accession>A0A7M4DFF1</accession>
<evidence type="ECO:0000313" key="6">
    <source>
        <dbReference type="EMBL" id="VZO35644.1"/>
    </source>
</evidence>
<evidence type="ECO:0000259" key="5">
    <source>
        <dbReference type="PROSITE" id="PS51078"/>
    </source>
</evidence>
<keyword evidence="1" id="KW-0805">Transcription regulation</keyword>
<dbReference type="AlphaFoldDB" id="A0A7M4DFF1"/>
<dbReference type="GO" id="GO:0003677">
    <property type="term" value="F:DNA binding"/>
    <property type="evidence" value="ECO:0007669"/>
    <property type="project" value="UniProtKB-KW"/>
</dbReference>
<dbReference type="InterPro" id="IPR036390">
    <property type="entry name" value="WH_DNA-bd_sf"/>
</dbReference>
<dbReference type="InterPro" id="IPR050707">
    <property type="entry name" value="HTH_MetabolicPath_Reg"/>
</dbReference>